<gene>
    <name evidence="2" type="ORF">SDC9_11193</name>
</gene>
<dbReference type="SUPFAM" id="SSF88723">
    <property type="entry name" value="PIN domain-like"/>
    <property type="match status" value="1"/>
</dbReference>
<dbReference type="CDD" id="cd09883">
    <property type="entry name" value="PIN_VapC_PhoHL-ATPase"/>
    <property type="match status" value="1"/>
</dbReference>
<dbReference type="EMBL" id="VSSQ01000028">
    <property type="protein sequence ID" value="MPL65529.1"/>
    <property type="molecule type" value="Genomic_DNA"/>
</dbReference>
<evidence type="ECO:0000313" key="2">
    <source>
        <dbReference type="EMBL" id="MPL65529.1"/>
    </source>
</evidence>
<dbReference type="AlphaFoldDB" id="A0A644TFN0"/>
<accession>A0A644TFN0</accession>
<organism evidence="2">
    <name type="scientific">bioreactor metagenome</name>
    <dbReference type="NCBI Taxonomy" id="1076179"/>
    <lineage>
        <taxon>unclassified sequences</taxon>
        <taxon>metagenomes</taxon>
        <taxon>ecological metagenomes</taxon>
    </lineage>
</organism>
<dbReference type="Gene3D" id="3.40.50.1010">
    <property type="entry name" value="5'-nuclease"/>
    <property type="match status" value="1"/>
</dbReference>
<protein>
    <recommendedName>
        <fullName evidence="1">PIN domain-containing protein</fullName>
    </recommendedName>
</protein>
<proteinExistence type="predicted"/>
<comment type="caution">
    <text evidence="2">The sequence shown here is derived from an EMBL/GenBank/DDBJ whole genome shotgun (WGS) entry which is preliminary data.</text>
</comment>
<feature type="domain" description="PIN" evidence="1">
    <location>
        <begin position="3"/>
        <end position="130"/>
    </location>
</feature>
<dbReference type="InterPro" id="IPR002716">
    <property type="entry name" value="PIN_dom"/>
</dbReference>
<reference evidence="2" key="1">
    <citation type="submission" date="2019-08" db="EMBL/GenBank/DDBJ databases">
        <authorList>
            <person name="Kucharzyk K."/>
            <person name="Murdoch R.W."/>
            <person name="Higgins S."/>
            <person name="Loffler F."/>
        </authorList>
    </citation>
    <scope>NUCLEOTIDE SEQUENCE</scope>
</reference>
<sequence>MKKVFVLDTSVLLHDPKAMFCFEDNEVVIPYAVLEELEHKKRLLDDVGRLARQVIRYLDQLREGGQLAQGVALPGRGKLRIELNHSSGTILPLLSDLSLPDNRILAVTLNLANEDERPVILVTKDITMRVKADALSVQTEDFYNDKMNLTPLDEEVMVINLKDDEAAELYEKGSLPLAPIAALKEFSPIRWRFRSWSPRTEPNWSISISVMVVPGAFFPKTSSRSGRCICSTIRKSSWSI</sequence>
<dbReference type="InterPro" id="IPR029060">
    <property type="entry name" value="PIN-like_dom_sf"/>
</dbReference>
<evidence type="ECO:0000259" key="1">
    <source>
        <dbReference type="SMART" id="SM00670"/>
    </source>
</evidence>
<dbReference type="SMART" id="SM00670">
    <property type="entry name" value="PINc"/>
    <property type="match status" value="1"/>
</dbReference>
<dbReference type="Pfam" id="PF13638">
    <property type="entry name" value="PIN_4"/>
    <property type="match status" value="1"/>
</dbReference>
<name>A0A644TFN0_9ZZZZ</name>